<reference evidence="3" key="1">
    <citation type="journal article" date="2019" name="Int. J. Syst. Evol. Microbiol.">
        <title>The Global Catalogue of Microorganisms (GCM) 10K type strain sequencing project: providing services to taxonomists for standard genome sequencing and annotation.</title>
        <authorList>
            <consortium name="The Broad Institute Genomics Platform"/>
            <consortium name="The Broad Institute Genome Sequencing Center for Infectious Disease"/>
            <person name="Wu L."/>
            <person name="Ma J."/>
        </authorList>
    </citation>
    <scope>NUCLEOTIDE SEQUENCE [LARGE SCALE GENOMIC DNA]</scope>
    <source>
        <strain evidence="3">JCM 15134</strain>
    </source>
</reference>
<comment type="caution">
    <text evidence="2">The sequence shown here is derived from an EMBL/GenBank/DDBJ whole genome shotgun (WGS) entry which is preliminary data.</text>
</comment>
<protein>
    <submittedName>
        <fullName evidence="2">DUF4381 domain-containing protein</fullName>
    </submittedName>
</protein>
<name>A0ABP3TAA3_9GAMM</name>
<keyword evidence="3" id="KW-1185">Reference proteome</keyword>
<dbReference type="EMBL" id="BAAAET010000001">
    <property type="protein sequence ID" value="GAA0687907.1"/>
    <property type="molecule type" value="Genomic_DNA"/>
</dbReference>
<evidence type="ECO:0000313" key="3">
    <source>
        <dbReference type="Proteomes" id="UP001499915"/>
    </source>
</evidence>
<keyword evidence="1" id="KW-0472">Membrane</keyword>
<dbReference type="RefSeq" id="WP_343803902.1">
    <property type="nucleotide sequence ID" value="NZ_BAAAET010000001.1"/>
</dbReference>
<keyword evidence="1" id="KW-0812">Transmembrane</keyword>
<evidence type="ECO:0000313" key="2">
    <source>
        <dbReference type="EMBL" id="GAA0687907.1"/>
    </source>
</evidence>
<proteinExistence type="predicted"/>
<evidence type="ECO:0000256" key="1">
    <source>
        <dbReference type="SAM" id="Phobius"/>
    </source>
</evidence>
<dbReference type="Proteomes" id="UP001499915">
    <property type="component" value="Unassembled WGS sequence"/>
</dbReference>
<feature type="transmembrane region" description="Helical" evidence="1">
    <location>
        <begin position="26"/>
        <end position="46"/>
    </location>
</feature>
<dbReference type="InterPro" id="IPR025489">
    <property type="entry name" value="DUF4381"/>
</dbReference>
<accession>A0ABP3TAA3</accession>
<gene>
    <name evidence="2" type="ORF">GCM10009104_12630</name>
</gene>
<keyword evidence="1" id="KW-1133">Transmembrane helix</keyword>
<sequence length="164" mass="19082">MSLISELNQLQELPAPPMPDLWPQTWGWWALLFCLLTLALIVFVTWRRRRHANAYRRVALLELDRLQRRWQQLPNDPSPLRDIPDLLKQAVIARLGQENPDIAVMTGHNWQKLLSGMARTPLPQDFAHHLELLAYADDQTLQALNLASLIADCRHWLENHHDPV</sequence>
<dbReference type="Pfam" id="PF14316">
    <property type="entry name" value="DUF4381"/>
    <property type="match status" value="1"/>
</dbReference>
<organism evidence="2 3">
    <name type="scientific">Marinobacterium maritimum</name>
    <dbReference type="NCBI Taxonomy" id="500162"/>
    <lineage>
        <taxon>Bacteria</taxon>
        <taxon>Pseudomonadati</taxon>
        <taxon>Pseudomonadota</taxon>
        <taxon>Gammaproteobacteria</taxon>
        <taxon>Oceanospirillales</taxon>
        <taxon>Oceanospirillaceae</taxon>
        <taxon>Marinobacterium</taxon>
    </lineage>
</organism>